<dbReference type="InterPro" id="IPR026626">
    <property type="entry name" value="NDUFA3"/>
</dbReference>
<dbReference type="PANTHER" id="PTHR15221">
    <property type="entry name" value="NADH DEHYDROGENASE [UBIQUINONE] 1 ALPHA SUBCOMPLEX SUBUNIT 3"/>
    <property type="match status" value="1"/>
</dbReference>
<name>A0A091DX89_FUKDA</name>
<keyword evidence="10" id="KW-0249">Electron transport</keyword>
<dbReference type="AlphaFoldDB" id="A0A091DX89"/>
<keyword evidence="14" id="KW-0472">Membrane</keyword>
<dbReference type="Pfam" id="PF14987">
    <property type="entry name" value="NADHdh_A3"/>
    <property type="match status" value="1"/>
</dbReference>
<evidence type="ECO:0000256" key="4">
    <source>
        <dbReference type="ARBA" id="ARBA00011533"/>
    </source>
</evidence>
<dbReference type="GO" id="GO:0005743">
    <property type="term" value="C:mitochondrial inner membrane"/>
    <property type="evidence" value="ECO:0007669"/>
    <property type="project" value="UniProtKB-SubCell"/>
</dbReference>
<organism evidence="17 18">
    <name type="scientific">Fukomys damarensis</name>
    <name type="common">Damaraland mole rat</name>
    <name type="synonym">Cryptomys damarensis</name>
    <dbReference type="NCBI Taxonomy" id="885580"/>
    <lineage>
        <taxon>Eukaryota</taxon>
        <taxon>Metazoa</taxon>
        <taxon>Chordata</taxon>
        <taxon>Craniata</taxon>
        <taxon>Vertebrata</taxon>
        <taxon>Euteleostomi</taxon>
        <taxon>Mammalia</taxon>
        <taxon>Eutheria</taxon>
        <taxon>Euarchontoglires</taxon>
        <taxon>Glires</taxon>
        <taxon>Rodentia</taxon>
        <taxon>Hystricomorpha</taxon>
        <taxon>Bathyergidae</taxon>
        <taxon>Fukomys</taxon>
    </lineage>
</organism>
<keyword evidence="7" id="KW-0679">Respiratory chain</keyword>
<comment type="subcellular location">
    <subcellularLocation>
        <location evidence="2">Mitochondrion inner membrane</location>
        <topology evidence="2">Single-pass membrane protein</topology>
    </subcellularLocation>
</comment>
<evidence type="ECO:0000256" key="13">
    <source>
        <dbReference type="ARBA" id="ARBA00023128"/>
    </source>
</evidence>
<keyword evidence="12" id="KW-0007">Acetylation</keyword>
<gene>
    <name evidence="17" type="ORF">H920_03486</name>
</gene>
<evidence type="ECO:0000256" key="6">
    <source>
        <dbReference type="ARBA" id="ARBA00022448"/>
    </source>
</evidence>
<evidence type="ECO:0000256" key="9">
    <source>
        <dbReference type="ARBA" id="ARBA00022792"/>
    </source>
</evidence>
<keyword evidence="9" id="KW-0999">Mitochondrion inner membrane</keyword>
<keyword evidence="17" id="KW-0830">Ubiquinone</keyword>
<dbReference type="GO" id="GO:0045271">
    <property type="term" value="C:respiratory chain complex I"/>
    <property type="evidence" value="ECO:0007669"/>
    <property type="project" value="InterPro"/>
</dbReference>
<keyword evidence="18" id="KW-1185">Reference proteome</keyword>
<keyword evidence="13" id="KW-0496">Mitochondrion</keyword>
<comment type="function">
    <text evidence="1">Accessory subunit of the mitochondrial membrane respiratory chain NADH dehydrogenase (Complex I), that is believed not to be involved in catalysis. Complex I functions in the transfer of electrons from NADH to the respiratory chain. The immediate electron acceptor for the enzyme is believed to be ubiquinone.</text>
</comment>
<evidence type="ECO:0000256" key="16">
    <source>
        <dbReference type="ARBA" id="ARBA00032035"/>
    </source>
</evidence>
<evidence type="ECO:0000256" key="1">
    <source>
        <dbReference type="ARBA" id="ARBA00003195"/>
    </source>
</evidence>
<comment type="subunit">
    <text evidence="4">Complex I is composed of 45 different subunits.</text>
</comment>
<evidence type="ECO:0000256" key="15">
    <source>
        <dbReference type="ARBA" id="ARBA00031425"/>
    </source>
</evidence>
<evidence type="ECO:0000256" key="14">
    <source>
        <dbReference type="ARBA" id="ARBA00023136"/>
    </source>
</evidence>
<evidence type="ECO:0000313" key="17">
    <source>
        <dbReference type="EMBL" id="KFO35088.1"/>
    </source>
</evidence>
<keyword evidence="6" id="KW-0813">Transport</keyword>
<evidence type="ECO:0000256" key="3">
    <source>
        <dbReference type="ARBA" id="ARBA00008253"/>
    </source>
</evidence>
<evidence type="ECO:0000313" key="18">
    <source>
        <dbReference type="Proteomes" id="UP000028990"/>
    </source>
</evidence>
<evidence type="ECO:0000256" key="2">
    <source>
        <dbReference type="ARBA" id="ARBA00004434"/>
    </source>
</evidence>
<evidence type="ECO:0000256" key="10">
    <source>
        <dbReference type="ARBA" id="ARBA00022982"/>
    </source>
</evidence>
<accession>A0A091DX89</accession>
<reference evidence="17 18" key="1">
    <citation type="submission" date="2013-11" db="EMBL/GenBank/DDBJ databases">
        <title>The Damaraland mole rat (Fukomys damarensis) genome and evolution of African mole rats.</title>
        <authorList>
            <person name="Gladyshev V.N."/>
            <person name="Fang X."/>
        </authorList>
    </citation>
    <scope>NUCLEOTIDE SEQUENCE [LARGE SCALE GENOMIC DNA]</scope>
    <source>
        <tissue evidence="17">Liver</tissue>
    </source>
</reference>
<keyword evidence="11" id="KW-1133">Transmembrane helix</keyword>
<sequence>MAVRLATLLKNVWAKEPVLAFGTLSIIPLSLSPSIKNTVMINQALPYSYQCSSQMIGAALIFPTSLRTLQALAWSS</sequence>
<keyword evidence="8" id="KW-0812">Transmembrane</keyword>
<evidence type="ECO:0000256" key="7">
    <source>
        <dbReference type="ARBA" id="ARBA00022660"/>
    </source>
</evidence>
<dbReference type="Proteomes" id="UP000028990">
    <property type="component" value="Unassembled WGS sequence"/>
</dbReference>
<evidence type="ECO:0000256" key="5">
    <source>
        <dbReference type="ARBA" id="ARBA00016391"/>
    </source>
</evidence>
<dbReference type="PANTHER" id="PTHR15221:SF0">
    <property type="entry name" value="NADH DEHYDROGENASE [UBIQUINONE] 1 ALPHA SUBCOMPLEX SUBUNIT 3"/>
    <property type="match status" value="1"/>
</dbReference>
<evidence type="ECO:0000256" key="12">
    <source>
        <dbReference type="ARBA" id="ARBA00022990"/>
    </source>
</evidence>
<comment type="similarity">
    <text evidence="3">Belongs to the complex I NDUFA3 subunit family.</text>
</comment>
<protein>
    <recommendedName>
        <fullName evidence="5">NADH dehydrogenase [ubiquinone] 1 alpha subcomplex subunit 3</fullName>
    </recommendedName>
    <alternativeName>
        <fullName evidence="15">Complex I-B9</fullName>
    </alternativeName>
    <alternativeName>
        <fullName evidence="16">NADH-ubiquinone oxidoreductase B9 subunit</fullName>
    </alternativeName>
</protein>
<evidence type="ECO:0000256" key="8">
    <source>
        <dbReference type="ARBA" id="ARBA00022692"/>
    </source>
</evidence>
<proteinExistence type="inferred from homology"/>
<evidence type="ECO:0000256" key="11">
    <source>
        <dbReference type="ARBA" id="ARBA00022989"/>
    </source>
</evidence>
<dbReference type="EMBL" id="KN121889">
    <property type="protein sequence ID" value="KFO35088.1"/>
    <property type="molecule type" value="Genomic_DNA"/>
</dbReference>